<dbReference type="AlphaFoldDB" id="A0A4Y9YBP1"/>
<reference evidence="6 7" key="1">
    <citation type="submission" date="2019-01" db="EMBL/GenBank/DDBJ databases">
        <title>Genome sequencing of the rare red list fungi Fomitopsis rosea.</title>
        <authorList>
            <person name="Buettner E."/>
            <person name="Kellner H."/>
        </authorList>
    </citation>
    <scope>NUCLEOTIDE SEQUENCE [LARGE SCALE GENOMIC DNA]</scope>
    <source>
        <strain evidence="6 7">DSM 105464</strain>
    </source>
</reference>
<dbReference type="InterPro" id="IPR001969">
    <property type="entry name" value="Aspartic_peptidase_AS"/>
</dbReference>
<dbReference type="PROSITE" id="PS00141">
    <property type="entry name" value="ASP_PROTEASE"/>
    <property type="match status" value="2"/>
</dbReference>
<dbReference type="PRINTS" id="PR00792">
    <property type="entry name" value="PEPSIN"/>
</dbReference>
<evidence type="ECO:0000256" key="4">
    <source>
        <dbReference type="SAM" id="SignalP"/>
    </source>
</evidence>
<evidence type="ECO:0000256" key="3">
    <source>
        <dbReference type="RuleBase" id="RU000454"/>
    </source>
</evidence>
<protein>
    <recommendedName>
        <fullName evidence="5">Peptidase A1 domain-containing protein</fullName>
    </recommendedName>
</protein>
<dbReference type="CDD" id="cd05471">
    <property type="entry name" value="pepsin_like"/>
    <property type="match status" value="1"/>
</dbReference>
<feature type="signal peptide" evidence="4">
    <location>
        <begin position="1"/>
        <end position="20"/>
    </location>
</feature>
<accession>A0A4Y9YBP1</accession>
<proteinExistence type="inferred from homology"/>
<dbReference type="Proteomes" id="UP000298390">
    <property type="component" value="Unassembled WGS sequence"/>
</dbReference>
<dbReference type="Gene3D" id="2.40.70.10">
    <property type="entry name" value="Acid Proteases"/>
    <property type="match status" value="2"/>
</dbReference>
<keyword evidence="3" id="KW-0378">Hydrolase</keyword>
<keyword evidence="4" id="KW-0732">Signal</keyword>
<dbReference type="InterPro" id="IPR033121">
    <property type="entry name" value="PEPTIDASE_A1"/>
</dbReference>
<keyword evidence="3" id="KW-0645">Protease</keyword>
<dbReference type="InterPro" id="IPR001461">
    <property type="entry name" value="Aspartic_peptidase_A1"/>
</dbReference>
<dbReference type="SUPFAM" id="SSF50630">
    <property type="entry name" value="Acid proteases"/>
    <property type="match status" value="1"/>
</dbReference>
<dbReference type="InterPro" id="IPR021109">
    <property type="entry name" value="Peptidase_aspartic_dom_sf"/>
</dbReference>
<comment type="caution">
    <text evidence="6">The sequence shown here is derived from an EMBL/GenBank/DDBJ whole genome shotgun (WGS) entry which is preliminary data.</text>
</comment>
<dbReference type="PANTHER" id="PTHR47966">
    <property type="entry name" value="BETA-SITE APP-CLEAVING ENZYME, ISOFORM A-RELATED"/>
    <property type="match status" value="1"/>
</dbReference>
<dbReference type="Pfam" id="PF00026">
    <property type="entry name" value="Asp"/>
    <property type="match status" value="1"/>
</dbReference>
<dbReference type="STRING" id="34475.A0A4Y9YBP1"/>
<evidence type="ECO:0000256" key="2">
    <source>
        <dbReference type="ARBA" id="ARBA00022750"/>
    </source>
</evidence>
<dbReference type="PROSITE" id="PS51767">
    <property type="entry name" value="PEPTIDASE_A1"/>
    <property type="match status" value="1"/>
</dbReference>
<dbReference type="EMBL" id="SEKV01000298">
    <property type="protein sequence ID" value="TFY59572.1"/>
    <property type="molecule type" value="Genomic_DNA"/>
</dbReference>
<dbReference type="GO" id="GO:0004190">
    <property type="term" value="F:aspartic-type endopeptidase activity"/>
    <property type="evidence" value="ECO:0007669"/>
    <property type="project" value="UniProtKB-KW"/>
</dbReference>
<evidence type="ECO:0000259" key="5">
    <source>
        <dbReference type="PROSITE" id="PS51767"/>
    </source>
</evidence>
<dbReference type="InterPro" id="IPR034164">
    <property type="entry name" value="Pepsin-like_dom"/>
</dbReference>
<evidence type="ECO:0000313" key="6">
    <source>
        <dbReference type="EMBL" id="TFY59572.1"/>
    </source>
</evidence>
<gene>
    <name evidence="6" type="ORF">EVJ58_g5705</name>
</gene>
<dbReference type="GO" id="GO:0006508">
    <property type="term" value="P:proteolysis"/>
    <property type="evidence" value="ECO:0007669"/>
    <property type="project" value="UniProtKB-KW"/>
</dbReference>
<feature type="chain" id="PRO_5021261996" description="Peptidase A1 domain-containing protein" evidence="4">
    <location>
        <begin position="21"/>
        <end position="406"/>
    </location>
</feature>
<evidence type="ECO:0000256" key="1">
    <source>
        <dbReference type="ARBA" id="ARBA00007447"/>
    </source>
</evidence>
<sequence>MKLTAAPVLLALAWLRPSQAAPTPDLPLGLDMLAGSMSPPAQASKVTLPFARRVGYASSNNIVQFDQARAQFLRDRAQGKYVGVQIGDPPANYSLLIDTGSSNTWAGANMSNPYVFSETTVVTPNTVFVSYGSGFFGGVEVMDQISLGPELTITMQGLGAALVSSGFDGVDGIMGIGPQDLTCGTQLPGLNECVPTVVDNAWNQGLLEAYEIGISFTPSTTQAEMNGELTFGGIDERKYKGTLNYVPASHYVGIEQTVTYGGTEILSPTAGIIDTGTTLLLLATNAFDAYQNMTGATMDQTTGLLQIDEEQYEALESLYFSIGDTVYEFTPDAQLWPRSLNEYIGGDPDGIYLIVSDNGAVAGSGLDFINGMGWLERFYTVYDVGNSRVGFATTSHTHSKSNFRTN</sequence>
<organism evidence="6 7">
    <name type="scientific">Rhodofomes roseus</name>
    <dbReference type="NCBI Taxonomy" id="34475"/>
    <lineage>
        <taxon>Eukaryota</taxon>
        <taxon>Fungi</taxon>
        <taxon>Dikarya</taxon>
        <taxon>Basidiomycota</taxon>
        <taxon>Agaricomycotina</taxon>
        <taxon>Agaricomycetes</taxon>
        <taxon>Polyporales</taxon>
        <taxon>Rhodofomes</taxon>
    </lineage>
</organism>
<keyword evidence="2 3" id="KW-0064">Aspartyl protease</keyword>
<comment type="similarity">
    <text evidence="1 3">Belongs to the peptidase A1 family.</text>
</comment>
<evidence type="ECO:0000313" key="7">
    <source>
        <dbReference type="Proteomes" id="UP000298390"/>
    </source>
</evidence>
<feature type="domain" description="Peptidase A1" evidence="5">
    <location>
        <begin position="80"/>
        <end position="392"/>
    </location>
</feature>
<dbReference type="PANTHER" id="PTHR47966:SF51">
    <property type="entry name" value="BETA-SITE APP-CLEAVING ENZYME, ISOFORM A-RELATED"/>
    <property type="match status" value="1"/>
</dbReference>
<name>A0A4Y9YBP1_9APHY</name>